<evidence type="ECO:0000313" key="3">
    <source>
        <dbReference type="Proteomes" id="UP001144205"/>
    </source>
</evidence>
<organism evidence="2 3">
    <name type="scientific">Sinisalibacter aestuarii</name>
    <dbReference type="NCBI Taxonomy" id="2949426"/>
    <lineage>
        <taxon>Bacteria</taxon>
        <taxon>Pseudomonadati</taxon>
        <taxon>Pseudomonadota</taxon>
        <taxon>Alphaproteobacteria</taxon>
        <taxon>Rhodobacterales</taxon>
        <taxon>Roseobacteraceae</taxon>
        <taxon>Sinisalibacter</taxon>
    </lineage>
</organism>
<sequence length="125" mass="13900">MSRSISASGSERGTASATAILASRDGRDTPILVEEYRRDPNLLKALLEAHRWAEALRDGVPLNRVAHDAGHHDALIRTRGQFAFLAPKIQHAIRDGALPPELTLKRIPRHPIPLDWDDQARMFGI</sequence>
<proteinExistence type="predicted"/>
<evidence type="ECO:0000313" key="2">
    <source>
        <dbReference type="EMBL" id="GKY89884.1"/>
    </source>
</evidence>
<dbReference type="EMBL" id="BROH01000015">
    <property type="protein sequence ID" value="GKY89884.1"/>
    <property type="molecule type" value="Genomic_DNA"/>
</dbReference>
<dbReference type="Proteomes" id="UP001144205">
    <property type="component" value="Unassembled WGS sequence"/>
</dbReference>
<accession>A0ABQ5LY44</accession>
<comment type="caution">
    <text evidence="2">The sequence shown here is derived from an EMBL/GenBank/DDBJ whole genome shotgun (WGS) entry which is preliminary data.</text>
</comment>
<feature type="compositionally biased region" description="Polar residues" evidence="1">
    <location>
        <begin position="1"/>
        <end position="17"/>
    </location>
</feature>
<evidence type="ECO:0000256" key="1">
    <source>
        <dbReference type="SAM" id="MobiDB-lite"/>
    </source>
</evidence>
<name>A0ABQ5LY44_9RHOB</name>
<gene>
    <name evidence="2" type="ORF">STA1M1_37530</name>
</gene>
<protein>
    <submittedName>
        <fullName evidence="2">Uncharacterized protein</fullName>
    </submittedName>
</protein>
<reference evidence="2" key="1">
    <citation type="journal article" date="2023" name="Int. J. Syst. Evol. Microbiol.">
        <title>Sinisalibacter aestuarii sp. nov., isolated from estuarine sediment of the Arakawa River.</title>
        <authorList>
            <person name="Arafat S.T."/>
            <person name="Hirano S."/>
            <person name="Sato A."/>
            <person name="Takeuchi K."/>
            <person name="Yasuda T."/>
            <person name="Terahara T."/>
            <person name="Hamada M."/>
            <person name="Kobayashi T."/>
        </authorList>
    </citation>
    <scope>NUCLEOTIDE SEQUENCE</scope>
    <source>
        <strain evidence="2">B-399</strain>
    </source>
</reference>
<keyword evidence="3" id="KW-1185">Reference proteome</keyword>
<feature type="region of interest" description="Disordered" evidence="1">
    <location>
        <begin position="1"/>
        <end position="21"/>
    </location>
</feature>